<gene>
    <name evidence="3" type="ORF">UR53_C0001G0023</name>
</gene>
<evidence type="ECO:0000313" key="4">
    <source>
        <dbReference type="Proteomes" id="UP000034927"/>
    </source>
</evidence>
<dbReference type="PANTHER" id="PTHR45138">
    <property type="entry name" value="REGULATORY COMPONENTS OF SENSORY TRANSDUCTION SYSTEM"/>
    <property type="match status" value="1"/>
</dbReference>
<feature type="coiled-coil region" evidence="1">
    <location>
        <begin position="479"/>
        <end position="506"/>
    </location>
</feature>
<evidence type="ECO:0000259" key="2">
    <source>
        <dbReference type="PROSITE" id="PS50887"/>
    </source>
</evidence>
<dbReference type="InterPro" id="IPR050469">
    <property type="entry name" value="Diguanylate_Cyclase"/>
</dbReference>
<dbReference type="InterPro" id="IPR029787">
    <property type="entry name" value="Nucleotide_cyclase"/>
</dbReference>
<evidence type="ECO:0000313" key="3">
    <source>
        <dbReference type="EMBL" id="KKP59523.1"/>
    </source>
</evidence>
<dbReference type="SUPFAM" id="SSF55073">
    <property type="entry name" value="Nucleotide cyclase"/>
    <property type="match status" value="1"/>
</dbReference>
<dbReference type="NCBIfam" id="TIGR00254">
    <property type="entry name" value="GGDEF"/>
    <property type="match status" value="1"/>
</dbReference>
<dbReference type="PANTHER" id="PTHR45138:SF9">
    <property type="entry name" value="DIGUANYLATE CYCLASE DGCM-RELATED"/>
    <property type="match status" value="1"/>
</dbReference>
<dbReference type="InterPro" id="IPR043128">
    <property type="entry name" value="Rev_trsase/Diguanyl_cyclase"/>
</dbReference>
<accession>A0A0G0AR97</accession>
<feature type="domain" description="GGDEF" evidence="2">
    <location>
        <begin position="288"/>
        <end position="454"/>
    </location>
</feature>
<dbReference type="SMART" id="SM00267">
    <property type="entry name" value="GGDEF"/>
    <property type="match status" value="1"/>
</dbReference>
<dbReference type="Proteomes" id="UP000034927">
    <property type="component" value="Unassembled WGS sequence"/>
</dbReference>
<dbReference type="AlphaFoldDB" id="A0A0G0AR97"/>
<dbReference type="PROSITE" id="PS50887">
    <property type="entry name" value="GGDEF"/>
    <property type="match status" value="1"/>
</dbReference>
<evidence type="ECO:0000256" key="1">
    <source>
        <dbReference type="SAM" id="Coils"/>
    </source>
</evidence>
<dbReference type="Pfam" id="PF00990">
    <property type="entry name" value="GGDEF"/>
    <property type="match status" value="1"/>
</dbReference>
<dbReference type="CDD" id="cd01949">
    <property type="entry name" value="GGDEF"/>
    <property type="match status" value="1"/>
</dbReference>
<keyword evidence="1" id="KW-0175">Coiled coil</keyword>
<dbReference type="EMBL" id="LBPO01000001">
    <property type="protein sequence ID" value="KKP59523.1"/>
    <property type="molecule type" value="Genomic_DNA"/>
</dbReference>
<reference evidence="3 4" key="1">
    <citation type="journal article" date="2015" name="Nature">
        <title>rRNA introns, odd ribosomes, and small enigmatic genomes across a large radiation of phyla.</title>
        <authorList>
            <person name="Brown C.T."/>
            <person name="Hug L.A."/>
            <person name="Thomas B.C."/>
            <person name="Sharon I."/>
            <person name="Castelle C.J."/>
            <person name="Singh A."/>
            <person name="Wilkins M.J."/>
            <person name="Williams K.H."/>
            <person name="Banfield J.F."/>
        </authorList>
    </citation>
    <scope>NUCLEOTIDE SEQUENCE [LARGE SCALE GENOMIC DNA]</scope>
</reference>
<comment type="caution">
    <text evidence="3">The sequence shown here is derived from an EMBL/GenBank/DDBJ whole genome shotgun (WGS) entry which is preliminary data.</text>
</comment>
<proteinExistence type="predicted"/>
<organism evidence="3 4">
    <name type="scientific">Candidatus Magasanikbacteria bacterium GW2011_GWC2_34_16</name>
    <dbReference type="NCBI Taxonomy" id="1619045"/>
    <lineage>
        <taxon>Bacteria</taxon>
        <taxon>Candidatus Magasanikiibacteriota</taxon>
    </lineage>
</organism>
<dbReference type="GO" id="GO:0052621">
    <property type="term" value="F:diguanylate cyclase activity"/>
    <property type="evidence" value="ECO:0007669"/>
    <property type="project" value="TreeGrafter"/>
</dbReference>
<dbReference type="Gene3D" id="3.30.70.270">
    <property type="match status" value="1"/>
</dbReference>
<name>A0A0G0AR97_9BACT</name>
<sequence length="542" mass="63063">MSVERHIMSELPKTQTENETLGQMLKRPGDFFPQIISDRSDYKNLVDYVKNNQELINEIIKELADKNGGITEEEIIKLVSDRYTAEEINDEYSRAMYKEIFSYALEWHEENREADKAEIEFGENWPEVLEIIKKEILKMEPGEYRGEGEERRLEKRKNGVSTWEQLKWHSTSIHDTIVKKMGERASGITREKIESLFEFLDTEKRQKGEVERFVKKILPQKIEENKKTTIKSIVRRRKEVRDAINTDHLTGAFSKLGIEDQFASSIKELNHNQEKYRPTETETAMKFRCMAVAMFDLNSFKRINDAKTHQVGDKVLIATVEALKKSLRNSDIIGRQSGDEFTIILPDVEYEVAKEDWQKATSDLEKQALKDAAASKIINKIFEDKVVKAVEQIEIIDPREEGKTIKKGEVSLTGGVRIIHPGDTIDYKTIGADIEHCTMLQKEQEPGKFLTFSPQIEEYVRKQITDETLRRQWVTKKVVRIYKRRMDEAERDLEEANTTIDLLAATELIRDLKDIMKKEEEIMDKDLKRKLDKAISAAIQRI</sequence>
<protein>
    <submittedName>
        <fullName evidence="3">Diguanylate cyclase</fullName>
    </submittedName>
</protein>
<dbReference type="InterPro" id="IPR000160">
    <property type="entry name" value="GGDEF_dom"/>
</dbReference>